<evidence type="ECO:0000256" key="1">
    <source>
        <dbReference type="SAM" id="MobiDB-lite"/>
    </source>
</evidence>
<evidence type="ECO:0000259" key="2">
    <source>
        <dbReference type="PROSITE" id="PS00028"/>
    </source>
</evidence>
<comment type="caution">
    <text evidence="3">The sequence shown here is derived from an EMBL/GenBank/DDBJ whole genome shotgun (WGS) entry which is preliminary data.</text>
</comment>
<feature type="compositionally biased region" description="Low complexity" evidence="1">
    <location>
        <begin position="163"/>
        <end position="179"/>
    </location>
</feature>
<evidence type="ECO:0000313" key="4">
    <source>
        <dbReference type="Proteomes" id="UP001175211"/>
    </source>
</evidence>
<dbReference type="EMBL" id="JAUEPS010000066">
    <property type="protein sequence ID" value="KAK0442029.1"/>
    <property type="molecule type" value="Genomic_DNA"/>
</dbReference>
<feature type="region of interest" description="Disordered" evidence="1">
    <location>
        <begin position="134"/>
        <end position="179"/>
    </location>
</feature>
<dbReference type="Proteomes" id="UP001175211">
    <property type="component" value="Unassembled WGS sequence"/>
</dbReference>
<evidence type="ECO:0000313" key="3">
    <source>
        <dbReference type="EMBL" id="KAK0442029.1"/>
    </source>
</evidence>
<dbReference type="InterPro" id="IPR013087">
    <property type="entry name" value="Znf_C2H2_type"/>
</dbReference>
<name>A0AA39JIN5_ARMTA</name>
<dbReference type="GeneID" id="85349286"/>
<dbReference type="RefSeq" id="XP_060324182.1">
    <property type="nucleotide sequence ID" value="XM_060465738.1"/>
</dbReference>
<protein>
    <recommendedName>
        <fullName evidence="2">C2H2-type domain-containing protein</fullName>
    </recommendedName>
</protein>
<gene>
    <name evidence="3" type="ORF">EV420DRAFT_1083642</name>
</gene>
<feature type="domain" description="C2H2-type" evidence="2">
    <location>
        <begin position="11"/>
        <end position="32"/>
    </location>
</feature>
<keyword evidence="4" id="KW-1185">Reference proteome</keyword>
<dbReference type="PROSITE" id="PS00028">
    <property type="entry name" value="ZINC_FINGER_C2H2_1"/>
    <property type="match status" value="1"/>
</dbReference>
<feature type="compositionally biased region" description="Basic and acidic residues" evidence="1">
    <location>
        <begin position="143"/>
        <end position="152"/>
    </location>
</feature>
<sequence>MSTPRDNRLKCRFCSERYNRIEDRDLHEAVHHGNGREANQSTEHAANTHVAQGYFINQYGEMSDDLPSFGKSAVPSSEARGNIIVPQTLEEQVELMFRSPKFPDPKQLEFALGVGHRLEYNKPNEVWTYVPGPRPKPSPMPDFHFDFNDLEKSWGMPDSQEPSSSGKGKAGASTSSSKA</sequence>
<reference evidence="3" key="1">
    <citation type="submission" date="2023-06" db="EMBL/GenBank/DDBJ databases">
        <authorList>
            <consortium name="Lawrence Berkeley National Laboratory"/>
            <person name="Ahrendt S."/>
            <person name="Sahu N."/>
            <person name="Indic B."/>
            <person name="Wong-Bajracharya J."/>
            <person name="Merenyi Z."/>
            <person name="Ke H.-M."/>
            <person name="Monk M."/>
            <person name="Kocsube S."/>
            <person name="Drula E."/>
            <person name="Lipzen A."/>
            <person name="Balint B."/>
            <person name="Henrissat B."/>
            <person name="Andreopoulos B."/>
            <person name="Martin F.M."/>
            <person name="Harder C.B."/>
            <person name="Rigling D."/>
            <person name="Ford K.L."/>
            <person name="Foster G.D."/>
            <person name="Pangilinan J."/>
            <person name="Papanicolaou A."/>
            <person name="Barry K."/>
            <person name="LaButti K."/>
            <person name="Viragh M."/>
            <person name="Koriabine M."/>
            <person name="Yan M."/>
            <person name="Riley R."/>
            <person name="Champramary S."/>
            <person name="Plett K.L."/>
            <person name="Tsai I.J."/>
            <person name="Slot J."/>
            <person name="Sipos G."/>
            <person name="Plett J."/>
            <person name="Nagy L.G."/>
            <person name="Grigoriev I.V."/>
        </authorList>
    </citation>
    <scope>NUCLEOTIDE SEQUENCE</scope>
    <source>
        <strain evidence="3">CCBAS 213</strain>
    </source>
</reference>
<proteinExistence type="predicted"/>
<accession>A0AA39JIN5</accession>
<dbReference type="AlphaFoldDB" id="A0AA39JIN5"/>
<organism evidence="3 4">
    <name type="scientific">Armillaria tabescens</name>
    <name type="common">Ringless honey mushroom</name>
    <name type="synonym">Agaricus tabescens</name>
    <dbReference type="NCBI Taxonomy" id="1929756"/>
    <lineage>
        <taxon>Eukaryota</taxon>
        <taxon>Fungi</taxon>
        <taxon>Dikarya</taxon>
        <taxon>Basidiomycota</taxon>
        <taxon>Agaricomycotina</taxon>
        <taxon>Agaricomycetes</taxon>
        <taxon>Agaricomycetidae</taxon>
        <taxon>Agaricales</taxon>
        <taxon>Marasmiineae</taxon>
        <taxon>Physalacriaceae</taxon>
        <taxon>Desarmillaria</taxon>
    </lineage>
</organism>